<dbReference type="Proteomes" id="UP000886339">
    <property type="component" value="Unassembled WGS sequence"/>
</dbReference>
<comment type="caution">
    <text evidence="4">The sequence shown here is derived from an EMBL/GenBank/DDBJ whole genome shotgun (WGS) entry which is preliminary data.</text>
</comment>
<dbReference type="GO" id="GO:0032506">
    <property type="term" value="P:cytokinetic process"/>
    <property type="evidence" value="ECO:0007669"/>
    <property type="project" value="TreeGrafter"/>
</dbReference>
<dbReference type="EMBL" id="DRLF01000223">
    <property type="protein sequence ID" value="HEC06447.1"/>
    <property type="molecule type" value="Genomic_DNA"/>
</dbReference>
<dbReference type="AlphaFoldDB" id="A0A831RW59"/>
<evidence type="ECO:0000313" key="4">
    <source>
        <dbReference type="EMBL" id="HEC06447.1"/>
    </source>
</evidence>
<proteinExistence type="predicted"/>
<dbReference type="Gene3D" id="3.30.70.1070">
    <property type="entry name" value="Sporulation related repeat"/>
    <property type="match status" value="1"/>
</dbReference>
<feature type="compositionally biased region" description="Low complexity" evidence="1">
    <location>
        <begin position="124"/>
        <end position="134"/>
    </location>
</feature>
<dbReference type="PANTHER" id="PTHR38687">
    <property type="entry name" value="CELL DIVISION PROTEIN DEDD-RELATED"/>
    <property type="match status" value="1"/>
</dbReference>
<feature type="region of interest" description="Disordered" evidence="1">
    <location>
        <begin position="51"/>
        <end position="134"/>
    </location>
</feature>
<feature type="transmembrane region" description="Helical" evidence="2">
    <location>
        <begin position="9"/>
        <end position="27"/>
    </location>
</feature>
<name>A0A831RW59_9GAMM</name>
<dbReference type="GO" id="GO:0042834">
    <property type="term" value="F:peptidoglycan binding"/>
    <property type="evidence" value="ECO:0007669"/>
    <property type="project" value="InterPro"/>
</dbReference>
<organism evidence="4">
    <name type="scientific">Thiolapillus brandeum</name>
    <dbReference type="NCBI Taxonomy" id="1076588"/>
    <lineage>
        <taxon>Bacteria</taxon>
        <taxon>Pseudomonadati</taxon>
        <taxon>Pseudomonadota</taxon>
        <taxon>Gammaproteobacteria</taxon>
        <taxon>Chromatiales</taxon>
        <taxon>Sedimenticolaceae</taxon>
        <taxon>Thiolapillus</taxon>
    </lineage>
</organism>
<feature type="compositionally biased region" description="Low complexity" evidence="1">
    <location>
        <begin position="68"/>
        <end position="80"/>
    </location>
</feature>
<dbReference type="InterPro" id="IPR052521">
    <property type="entry name" value="Cell_div_SPOR-domain"/>
</dbReference>
<feature type="domain" description="SPOR" evidence="3">
    <location>
        <begin position="130"/>
        <end position="210"/>
    </location>
</feature>
<dbReference type="InterPro" id="IPR036680">
    <property type="entry name" value="SPOR-like_sf"/>
</dbReference>
<dbReference type="SUPFAM" id="SSF110997">
    <property type="entry name" value="Sporulation related repeat"/>
    <property type="match status" value="1"/>
</dbReference>
<dbReference type="GO" id="GO:0032153">
    <property type="term" value="C:cell division site"/>
    <property type="evidence" value="ECO:0007669"/>
    <property type="project" value="TreeGrafter"/>
</dbReference>
<dbReference type="GO" id="GO:0030428">
    <property type="term" value="C:cell septum"/>
    <property type="evidence" value="ECO:0007669"/>
    <property type="project" value="TreeGrafter"/>
</dbReference>
<sequence length="211" mass="22642">MDEQLKRRLIGATVLVSLAIIFLPMLLSHKPVARHSGKMAAIPVEPKRDFDPALLQDAPPEKKTSELPAAAAVPASGVGKPPAPASSPVVREKPRPKPPVAVEKKAAPKPSEKTKKKVEKKPAAPKSAPAPTPSSWVVQVASFSSRGSADKLVKKLRKAGLDTMNPAAVTVNGKKYYRVQVGPELDKQRAQKLLPRINRISGTKGQVVRYP</sequence>
<dbReference type="PROSITE" id="PS51724">
    <property type="entry name" value="SPOR"/>
    <property type="match status" value="1"/>
</dbReference>
<gene>
    <name evidence="4" type="ORF">ENJ12_06330</name>
</gene>
<feature type="compositionally biased region" description="Basic and acidic residues" evidence="1">
    <location>
        <begin position="102"/>
        <end position="113"/>
    </location>
</feature>
<evidence type="ECO:0000256" key="2">
    <source>
        <dbReference type="SAM" id="Phobius"/>
    </source>
</evidence>
<dbReference type="Pfam" id="PF05036">
    <property type="entry name" value="SPOR"/>
    <property type="match status" value="1"/>
</dbReference>
<dbReference type="InterPro" id="IPR007730">
    <property type="entry name" value="SPOR-like_dom"/>
</dbReference>
<accession>A0A831RW59</accession>
<protein>
    <recommendedName>
        <fullName evidence="3">SPOR domain-containing protein</fullName>
    </recommendedName>
</protein>
<keyword evidence="2" id="KW-0472">Membrane</keyword>
<evidence type="ECO:0000256" key="1">
    <source>
        <dbReference type="SAM" id="MobiDB-lite"/>
    </source>
</evidence>
<keyword evidence="2" id="KW-1133">Transmembrane helix</keyword>
<dbReference type="PANTHER" id="PTHR38687:SF1">
    <property type="entry name" value="CELL DIVISION PROTEIN DEDD"/>
    <property type="match status" value="1"/>
</dbReference>
<evidence type="ECO:0000259" key="3">
    <source>
        <dbReference type="PROSITE" id="PS51724"/>
    </source>
</evidence>
<keyword evidence="2" id="KW-0812">Transmembrane</keyword>
<reference evidence="4" key="1">
    <citation type="journal article" date="2020" name="mSystems">
        <title>Genome- and Community-Level Interaction Insights into Carbon Utilization and Element Cycling Functions of Hydrothermarchaeota in Hydrothermal Sediment.</title>
        <authorList>
            <person name="Zhou Z."/>
            <person name="Liu Y."/>
            <person name="Xu W."/>
            <person name="Pan J."/>
            <person name="Luo Z.H."/>
            <person name="Li M."/>
        </authorList>
    </citation>
    <scope>NUCLEOTIDE SEQUENCE [LARGE SCALE GENOMIC DNA]</scope>
    <source>
        <strain evidence="4">HyVt-458</strain>
    </source>
</reference>